<comment type="similarity">
    <text evidence="3">Belongs to the gas vesicle GvpF/GvpL family.</text>
</comment>
<evidence type="ECO:0000313" key="4">
    <source>
        <dbReference type="EMBL" id="MBH5338134.1"/>
    </source>
</evidence>
<name>A0ABS0NSX7_9ACTN</name>
<dbReference type="PANTHER" id="PTHR36852:SF1">
    <property type="entry name" value="PROTEIN GVPL 2"/>
    <property type="match status" value="1"/>
</dbReference>
<accession>A0ABS0NSX7</accession>
<dbReference type="Proteomes" id="UP000807371">
    <property type="component" value="Unassembled WGS sequence"/>
</dbReference>
<reference evidence="4 5" key="1">
    <citation type="submission" date="2020-09" db="EMBL/GenBank/DDBJ databases">
        <title>Biosynthesis of the nuclear factor of activated T cells inhibitor NFAT-133 and its congeners in Streptomyces pactum.</title>
        <authorList>
            <person name="Zhou W."/>
            <person name="Posri P."/>
            <person name="Abugrain M.E."/>
            <person name="Weisberg A.J."/>
            <person name="Chang J.H."/>
            <person name="Mahmud T."/>
        </authorList>
    </citation>
    <scope>NUCLEOTIDE SEQUENCE [LARGE SCALE GENOMIC DNA]</scope>
    <source>
        <strain evidence="4 5">ATCC 27456</strain>
    </source>
</reference>
<keyword evidence="1" id="KW-0304">Gas vesicle</keyword>
<gene>
    <name evidence="4" type="ORF">IHE55_26475</name>
</gene>
<evidence type="ECO:0000313" key="5">
    <source>
        <dbReference type="Proteomes" id="UP000807371"/>
    </source>
</evidence>
<comment type="caution">
    <text evidence="4">The sequence shown here is derived from an EMBL/GenBank/DDBJ whole genome shotgun (WGS) entry which is preliminary data.</text>
</comment>
<dbReference type="EMBL" id="JACYXC010000001">
    <property type="protein sequence ID" value="MBH5338134.1"/>
    <property type="molecule type" value="Genomic_DNA"/>
</dbReference>
<dbReference type="RefSeq" id="WP_197991336.1">
    <property type="nucleotide sequence ID" value="NZ_JACYXC010000001.1"/>
</dbReference>
<dbReference type="Pfam" id="PF06386">
    <property type="entry name" value="GvpL_GvpF"/>
    <property type="match status" value="1"/>
</dbReference>
<sequence>MPLYVYAITRASHPLRLDGLTGVGEGQAPLRAVRGDALCAVVSDSPEGLTVGRRDLQAHHDVQQRLWEDGTVLPLSFGFVAADEEAVHAVLRDRGEQFTRALEELTGRVEFNVKAVQDEGALLREVLDRSPEARRLNEATRDGGGAYEDRLALGQLVAQQVQAGQEAVAGEVLSALRPLALGERLAPPSQQYAVNASFLVDVERVEEFTGAGRALDERFGDAVEVRLRGPLPPYSFI</sequence>
<evidence type="ECO:0000256" key="2">
    <source>
        <dbReference type="ARBA" id="ARBA00035108"/>
    </source>
</evidence>
<comment type="subcellular location">
    <subcellularLocation>
        <location evidence="2">Gas vesicle</location>
    </subcellularLocation>
</comment>
<dbReference type="InterPro" id="IPR009430">
    <property type="entry name" value="GvpL/GvpF"/>
</dbReference>
<protein>
    <submittedName>
        <fullName evidence="4">GvpL/GvpF family gas vesicle protein</fullName>
    </submittedName>
</protein>
<keyword evidence="5" id="KW-1185">Reference proteome</keyword>
<evidence type="ECO:0000256" key="3">
    <source>
        <dbReference type="ARBA" id="ARBA00035643"/>
    </source>
</evidence>
<proteinExistence type="inferred from homology"/>
<evidence type="ECO:0000256" key="1">
    <source>
        <dbReference type="ARBA" id="ARBA00022987"/>
    </source>
</evidence>
<dbReference type="PANTHER" id="PTHR36852">
    <property type="entry name" value="PROTEIN GVPL 2"/>
    <property type="match status" value="1"/>
</dbReference>
<organism evidence="4 5">
    <name type="scientific">Streptomyces pactum</name>
    <dbReference type="NCBI Taxonomy" id="68249"/>
    <lineage>
        <taxon>Bacteria</taxon>
        <taxon>Bacillati</taxon>
        <taxon>Actinomycetota</taxon>
        <taxon>Actinomycetes</taxon>
        <taxon>Kitasatosporales</taxon>
        <taxon>Streptomycetaceae</taxon>
        <taxon>Streptomyces</taxon>
    </lineage>
</organism>